<dbReference type="EMBL" id="LT985188">
    <property type="protein sequence ID" value="SPD85655.1"/>
    <property type="molecule type" value="Genomic_DNA"/>
</dbReference>
<dbReference type="AlphaFoldDB" id="A0A2N9JDV6"/>
<accession>A0A2N9JDV6</accession>
<proteinExistence type="predicted"/>
<evidence type="ECO:0000313" key="1">
    <source>
        <dbReference type="EMBL" id="SPD85655.1"/>
    </source>
</evidence>
<name>A0A2N9JDV6_9ACTN</name>
<dbReference type="Proteomes" id="UP000238164">
    <property type="component" value="Chromosome 1"/>
</dbReference>
<sequence length="90" mass="9748">MASGKRVKLTPGSLVFFELNHRRSLGRTLHRGDAGLGSGHRGVGLTGRDDLAVARLQAKAKLARRVFVHLEFASHQCLLAHGTVVVRQPS</sequence>
<evidence type="ECO:0000313" key="2">
    <source>
        <dbReference type="Proteomes" id="UP000238164"/>
    </source>
</evidence>
<gene>
    <name evidence="1" type="ORF">MPLG2_0619</name>
</gene>
<organism evidence="1 2">
    <name type="scientific">Micropruina glycogenica</name>
    <dbReference type="NCBI Taxonomy" id="75385"/>
    <lineage>
        <taxon>Bacteria</taxon>
        <taxon>Bacillati</taxon>
        <taxon>Actinomycetota</taxon>
        <taxon>Actinomycetes</taxon>
        <taxon>Propionibacteriales</taxon>
        <taxon>Nocardioidaceae</taxon>
        <taxon>Micropruina</taxon>
    </lineage>
</organism>
<reference evidence="1 2" key="1">
    <citation type="submission" date="2018-02" db="EMBL/GenBank/DDBJ databases">
        <authorList>
            <person name="Cohen D.B."/>
            <person name="Kent A.D."/>
        </authorList>
    </citation>
    <scope>NUCLEOTIDE SEQUENCE [LARGE SCALE GENOMIC DNA]</scope>
    <source>
        <strain evidence="1">1</strain>
    </source>
</reference>
<keyword evidence="2" id="KW-1185">Reference proteome</keyword>
<protein>
    <submittedName>
        <fullName evidence="1">Uncharacterized protein</fullName>
    </submittedName>
</protein>
<dbReference type="KEGG" id="mgg:MPLG2_0619"/>